<gene>
    <name evidence="1" type="ORF">V5799_021384</name>
</gene>
<proteinExistence type="predicted"/>
<dbReference type="Proteomes" id="UP001321473">
    <property type="component" value="Unassembled WGS sequence"/>
</dbReference>
<evidence type="ECO:0000313" key="1">
    <source>
        <dbReference type="EMBL" id="KAK8788839.1"/>
    </source>
</evidence>
<sequence length="114" mass="12422">MTGAEAAVTHFTGRLGQLEPFDESASDWASYEERLTSFLMVSPVLDSVKVHAFLSIIGAKTYGLLKSLTASELPSTKSFEELKKVLSDHLSLKPSVIGERAVSPEVSTLRRVLI</sequence>
<dbReference type="EMBL" id="JARKHS020000436">
    <property type="protein sequence ID" value="KAK8788839.1"/>
    <property type="molecule type" value="Genomic_DNA"/>
</dbReference>
<comment type="caution">
    <text evidence="1">The sequence shown here is derived from an EMBL/GenBank/DDBJ whole genome shotgun (WGS) entry which is preliminary data.</text>
</comment>
<organism evidence="1 2">
    <name type="scientific">Amblyomma americanum</name>
    <name type="common">Lone star tick</name>
    <dbReference type="NCBI Taxonomy" id="6943"/>
    <lineage>
        <taxon>Eukaryota</taxon>
        <taxon>Metazoa</taxon>
        <taxon>Ecdysozoa</taxon>
        <taxon>Arthropoda</taxon>
        <taxon>Chelicerata</taxon>
        <taxon>Arachnida</taxon>
        <taxon>Acari</taxon>
        <taxon>Parasitiformes</taxon>
        <taxon>Ixodida</taxon>
        <taxon>Ixodoidea</taxon>
        <taxon>Ixodidae</taxon>
        <taxon>Amblyomminae</taxon>
        <taxon>Amblyomma</taxon>
    </lineage>
</organism>
<protein>
    <submittedName>
        <fullName evidence="1">Uncharacterized protein</fullName>
    </submittedName>
</protein>
<dbReference type="AlphaFoldDB" id="A0AAQ4FNH5"/>
<name>A0AAQ4FNH5_AMBAM</name>
<keyword evidence="2" id="KW-1185">Reference proteome</keyword>
<accession>A0AAQ4FNH5</accession>
<evidence type="ECO:0000313" key="2">
    <source>
        <dbReference type="Proteomes" id="UP001321473"/>
    </source>
</evidence>
<reference evidence="1 2" key="1">
    <citation type="journal article" date="2023" name="Arcadia Sci">
        <title>De novo assembly of a long-read Amblyomma americanum tick genome.</title>
        <authorList>
            <person name="Chou S."/>
            <person name="Poskanzer K.E."/>
            <person name="Rollins M."/>
            <person name="Thuy-Boun P.S."/>
        </authorList>
    </citation>
    <scope>NUCLEOTIDE SEQUENCE [LARGE SCALE GENOMIC DNA]</scope>
    <source>
        <strain evidence="1">F_SG_1</strain>
        <tissue evidence="1">Salivary glands</tissue>
    </source>
</reference>